<dbReference type="Proteomes" id="UP001458880">
    <property type="component" value="Unassembled WGS sequence"/>
</dbReference>
<keyword evidence="2" id="KW-1185">Reference proteome</keyword>
<dbReference type="EMBL" id="JASPKY010000005">
    <property type="protein sequence ID" value="KAK9754790.1"/>
    <property type="molecule type" value="Genomic_DNA"/>
</dbReference>
<sequence length="98" mass="11559">MRFLTLEGKRKRHMSSKFSKGTVIVIVSSKHAGKQRMSYFVADSMEKDSPMMTAMFETSFSFNKLCPEHALSRDKVEEAMFFRRRYPNWDDRLANVRI</sequence>
<gene>
    <name evidence="1" type="ORF">QE152_g1012</name>
</gene>
<accession>A0AAW1NDG1</accession>
<evidence type="ECO:0000313" key="2">
    <source>
        <dbReference type="Proteomes" id="UP001458880"/>
    </source>
</evidence>
<name>A0AAW1NDG1_POPJA</name>
<comment type="caution">
    <text evidence="1">The sequence shown here is derived from an EMBL/GenBank/DDBJ whole genome shotgun (WGS) entry which is preliminary data.</text>
</comment>
<proteinExistence type="predicted"/>
<protein>
    <submittedName>
        <fullName evidence="1">Uncharacterized protein</fullName>
    </submittedName>
</protein>
<reference evidence="1 2" key="1">
    <citation type="journal article" date="2024" name="BMC Genomics">
        <title>De novo assembly and annotation of Popillia japonica's genome with initial clues to its potential as an invasive pest.</title>
        <authorList>
            <person name="Cucini C."/>
            <person name="Boschi S."/>
            <person name="Funari R."/>
            <person name="Cardaioli E."/>
            <person name="Iannotti N."/>
            <person name="Marturano G."/>
            <person name="Paoli F."/>
            <person name="Bruttini M."/>
            <person name="Carapelli A."/>
            <person name="Frati F."/>
            <person name="Nardi F."/>
        </authorList>
    </citation>
    <scope>NUCLEOTIDE SEQUENCE [LARGE SCALE GENOMIC DNA]</scope>
    <source>
        <strain evidence="1">DMR45628</strain>
    </source>
</reference>
<dbReference type="AlphaFoldDB" id="A0AAW1NDG1"/>
<organism evidence="1 2">
    <name type="scientific">Popillia japonica</name>
    <name type="common">Japanese beetle</name>
    <dbReference type="NCBI Taxonomy" id="7064"/>
    <lineage>
        <taxon>Eukaryota</taxon>
        <taxon>Metazoa</taxon>
        <taxon>Ecdysozoa</taxon>
        <taxon>Arthropoda</taxon>
        <taxon>Hexapoda</taxon>
        <taxon>Insecta</taxon>
        <taxon>Pterygota</taxon>
        <taxon>Neoptera</taxon>
        <taxon>Endopterygota</taxon>
        <taxon>Coleoptera</taxon>
        <taxon>Polyphaga</taxon>
        <taxon>Scarabaeiformia</taxon>
        <taxon>Scarabaeidae</taxon>
        <taxon>Rutelinae</taxon>
        <taxon>Popillia</taxon>
    </lineage>
</organism>
<evidence type="ECO:0000313" key="1">
    <source>
        <dbReference type="EMBL" id="KAK9754790.1"/>
    </source>
</evidence>